<dbReference type="PANTHER" id="PTHR34789:SF1">
    <property type="entry name" value="EXPRESSED PROTEIN"/>
    <property type="match status" value="1"/>
</dbReference>
<evidence type="ECO:0000313" key="4">
    <source>
        <dbReference type="Proteomes" id="UP001279734"/>
    </source>
</evidence>
<dbReference type="PANTHER" id="PTHR34789">
    <property type="entry name" value="EXPRESSED PROTEIN"/>
    <property type="match status" value="1"/>
</dbReference>
<protein>
    <submittedName>
        <fullName evidence="3">Uncharacterized protein</fullName>
    </submittedName>
</protein>
<organism evidence="3 4">
    <name type="scientific">Nepenthes gracilis</name>
    <name type="common">Slender pitcher plant</name>
    <dbReference type="NCBI Taxonomy" id="150966"/>
    <lineage>
        <taxon>Eukaryota</taxon>
        <taxon>Viridiplantae</taxon>
        <taxon>Streptophyta</taxon>
        <taxon>Embryophyta</taxon>
        <taxon>Tracheophyta</taxon>
        <taxon>Spermatophyta</taxon>
        <taxon>Magnoliopsida</taxon>
        <taxon>eudicotyledons</taxon>
        <taxon>Gunneridae</taxon>
        <taxon>Pentapetalae</taxon>
        <taxon>Caryophyllales</taxon>
        <taxon>Nepenthaceae</taxon>
        <taxon>Nepenthes</taxon>
    </lineage>
</organism>
<sequence length="154" mass="15196">MKPTIVLITFLFIIAPSTLSGATRPQPASRSSESNAKSAGKARGGGAGGAGFFGPGGDGGDGFNIPGYAVNWPGIGVFGGGYGGGYGGPAGWHSKDGTIKASVVCKEKGPCYMKKLTCPSKCFTSSSTSGKGYGGGGGGGACTMDCKKKCLAYC</sequence>
<dbReference type="AlphaFoldDB" id="A0AAD3XSE4"/>
<reference evidence="3" key="1">
    <citation type="submission" date="2023-05" db="EMBL/GenBank/DDBJ databases">
        <title>Nepenthes gracilis genome sequencing.</title>
        <authorList>
            <person name="Fukushima K."/>
        </authorList>
    </citation>
    <scope>NUCLEOTIDE SEQUENCE</scope>
    <source>
        <strain evidence="3">SING2019-196</strain>
    </source>
</reference>
<accession>A0AAD3XSE4</accession>
<gene>
    <name evidence="3" type="ORF">Nepgr_017708</name>
</gene>
<evidence type="ECO:0000256" key="2">
    <source>
        <dbReference type="SAM" id="SignalP"/>
    </source>
</evidence>
<feature type="compositionally biased region" description="Polar residues" evidence="1">
    <location>
        <begin position="20"/>
        <end position="37"/>
    </location>
</feature>
<evidence type="ECO:0000313" key="3">
    <source>
        <dbReference type="EMBL" id="GMH15867.1"/>
    </source>
</evidence>
<dbReference type="Proteomes" id="UP001279734">
    <property type="component" value="Unassembled WGS sequence"/>
</dbReference>
<evidence type="ECO:0000256" key="1">
    <source>
        <dbReference type="SAM" id="MobiDB-lite"/>
    </source>
</evidence>
<feature type="signal peptide" evidence="2">
    <location>
        <begin position="1"/>
        <end position="20"/>
    </location>
</feature>
<keyword evidence="2" id="KW-0732">Signal</keyword>
<keyword evidence="4" id="KW-1185">Reference proteome</keyword>
<name>A0AAD3XSE4_NEPGR</name>
<dbReference type="EMBL" id="BSYO01000015">
    <property type="protein sequence ID" value="GMH15867.1"/>
    <property type="molecule type" value="Genomic_DNA"/>
</dbReference>
<comment type="caution">
    <text evidence="3">The sequence shown here is derived from an EMBL/GenBank/DDBJ whole genome shotgun (WGS) entry which is preliminary data.</text>
</comment>
<feature type="chain" id="PRO_5041982080" evidence="2">
    <location>
        <begin position="21"/>
        <end position="154"/>
    </location>
</feature>
<proteinExistence type="predicted"/>
<feature type="region of interest" description="Disordered" evidence="1">
    <location>
        <begin position="20"/>
        <end position="45"/>
    </location>
</feature>